<evidence type="ECO:0000256" key="2">
    <source>
        <dbReference type="SAM" id="MobiDB-lite"/>
    </source>
</evidence>
<dbReference type="Proteomes" id="UP000823775">
    <property type="component" value="Unassembled WGS sequence"/>
</dbReference>
<sequence>MEKIEREAPLDFMNVKSFSQLPFIRPIIKEKPIRLFGKEFGGGDSTTNTMTTTNMSESINSNPFQDEPETNTANCTTDKESRIGKNDEIRRTYECHYCFRNFPTSQALGGHQNAHKKERQSAKRPHLHSSIVHGTNIYGITNRHGLGEATRRSRHHHHSTWTTNIISTPPNRFYGNGYNVNVISPINGSPLAFWQNNSSSSCSNLVFANHDLIRTSQMVKVSSNCESQFGFEPNGEVQDDHVNLDLHL</sequence>
<keyword evidence="1" id="KW-0862">Zinc</keyword>
<evidence type="ECO:0000313" key="5">
    <source>
        <dbReference type="Proteomes" id="UP000823775"/>
    </source>
</evidence>
<dbReference type="PANTHER" id="PTHR46547">
    <property type="entry name" value="ZINC FINGER PROTEIN GIS"/>
    <property type="match status" value="1"/>
</dbReference>
<dbReference type="SUPFAM" id="SSF57667">
    <property type="entry name" value="beta-beta-alpha zinc fingers"/>
    <property type="match status" value="1"/>
</dbReference>
<reference evidence="4 5" key="1">
    <citation type="journal article" date="2021" name="BMC Genomics">
        <title>Datura genome reveals duplications of psychoactive alkaloid biosynthetic genes and high mutation rate following tissue culture.</title>
        <authorList>
            <person name="Rajewski A."/>
            <person name="Carter-House D."/>
            <person name="Stajich J."/>
            <person name="Litt A."/>
        </authorList>
    </citation>
    <scope>NUCLEOTIDE SEQUENCE [LARGE SCALE GENOMIC DNA]</scope>
    <source>
        <strain evidence="4">AR-01</strain>
    </source>
</reference>
<comment type="caution">
    <text evidence="4">The sequence shown here is derived from an EMBL/GenBank/DDBJ whole genome shotgun (WGS) entry which is preliminary data.</text>
</comment>
<gene>
    <name evidence="4" type="ORF">HAX54_046848</name>
</gene>
<keyword evidence="5" id="KW-1185">Reference proteome</keyword>
<dbReference type="EMBL" id="JACEIK010007453">
    <property type="protein sequence ID" value="MCE3050294.1"/>
    <property type="molecule type" value="Genomic_DNA"/>
</dbReference>
<dbReference type="InterPro" id="IPR036236">
    <property type="entry name" value="Znf_C2H2_sf"/>
</dbReference>
<accession>A0ABS8WJW1</accession>
<proteinExistence type="predicted"/>
<name>A0ABS8WJW1_DATST</name>
<dbReference type="Gene3D" id="3.30.160.60">
    <property type="entry name" value="Classic Zinc Finger"/>
    <property type="match status" value="1"/>
</dbReference>
<keyword evidence="1" id="KW-0479">Metal-binding</keyword>
<dbReference type="PANTHER" id="PTHR46547:SF15">
    <property type="entry name" value="C2H2-TYPE DOMAIN-CONTAINING PROTEIN"/>
    <property type="match status" value="1"/>
</dbReference>
<feature type="domain" description="C2H2-type" evidence="3">
    <location>
        <begin position="93"/>
        <end position="120"/>
    </location>
</feature>
<evidence type="ECO:0000313" key="4">
    <source>
        <dbReference type="EMBL" id="MCE3050294.1"/>
    </source>
</evidence>
<evidence type="ECO:0000259" key="3">
    <source>
        <dbReference type="PROSITE" id="PS50157"/>
    </source>
</evidence>
<organism evidence="4 5">
    <name type="scientific">Datura stramonium</name>
    <name type="common">Jimsonweed</name>
    <name type="synonym">Common thornapple</name>
    <dbReference type="NCBI Taxonomy" id="4076"/>
    <lineage>
        <taxon>Eukaryota</taxon>
        <taxon>Viridiplantae</taxon>
        <taxon>Streptophyta</taxon>
        <taxon>Embryophyta</taxon>
        <taxon>Tracheophyta</taxon>
        <taxon>Spermatophyta</taxon>
        <taxon>Magnoliopsida</taxon>
        <taxon>eudicotyledons</taxon>
        <taxon>Gunneridae</taxon>
        <taxon>Pentapetalae</taxon>
        <taxon>asterids</taxon>
        <taxon>lamiids</taxon>
        <taxon>Solanales</taxon>
        <taxon>Solanaceae</taxon>
        <taxon>Solanoideae</taxon>
        <taxon>Datureae</taxon>
        <taxon>Datura</taxon>
    </lineage>
</organism>
<feature type="region of interest" description="Disordered" evidence="2">
    <location>
        <begin position="59"/>
        <end position="78"/>
    </location>
</feature>
<evidence type="ECO:0000256" key="1">
    <source>
        <dbReference type="PROSITE-ProRule" id="PRU00042"/>
    </source>
</evidence>
<dbReference type="PROSITE" id="PS50157">
    <property type="entry name" value="ZINC_FINGER_C2H2_2"/>
    <property type="match status" value="1"/>
</dbReference>
<dbReference type="Pfam" id="PF13912">
    <property type="entry name" value="zf-C2H2_6"/>
    <property type="match status" value="1"/>
</dbReference>
<protein>
    <recommendedName>
        <fullName evidence="3">C2H2-type domain-containing protein</fullName>
    </recommendedName>
</protein>
<keyword evidence="1" id="KW-0863">Zinc-finger</keyword>
<dbReference type="InterPro" id="IPR013087">
    <property type="entry name" value="Znf_C2H2_type"/>
</dbReference>
<dbReference type="PROSITE" id="PS00028">
    <property type="entry name" value="ZINC_FINGER_C2H2_1"/>
    <property type="match status" value="1"/>
</dbReference>
<dbReference type="InterPro" id="IPR044291">
    <property type="entry name" value="GIS/GIS2/ZFP8"/>
</dbReference>